<protein>
    <submittedName>
        <fullName evidence="1">Phosphonate C-P lyase system protein PhnH</fullName>
    </submittedName>
</protein>
<dbReference type="OrthoDB" id="9814509at2"/>
<dbReference type="InterPro" id="IPR008772">
    <property type="entry name" value="Phosphonate_metab_PhnH"/>
</dbReference>
<dbReference type="AlphaFoldDB" id="A0A5C5GHU1"/>
<sequence>MARAPGFADPARDSARAFRIIMQAMARPGEIHSLPGHAPEGLSVAAAQVLLTLADPTTPVSFRGDAVTARDWLLFHTGAPEADAAEATFAVGAWPDLLPVADYPVGTPDYPDRSATLVVEVDHLSPDGPVLVGPGIRDTVRLRLPDTDVLARNAALYPQGLDLILTCGDRLAAVPRSTRLKEAD</sequence>
<dbReference type="RefSeq" id="WP_140193699.1">
    <property type="nucleotide sequence ID" value="NZ_CP065915.1"/>
</dbReference>
<dbReference type="Gene3D" id="3.40.50.11310">
    <property type="entry name" value="Bacterial phosphonate metabolism protein PhnH"/>
    <property type="match status" value="1"/>
</dbReference>
<dbReference type="InterPro" id="IPR038058">
    <property type="entry name" value="PhnH-like_sp"/>
</dbReference>
<evidence type="ECO:0000313" key="2">
    <source>
        <dbReference type="Proteomes" id="UP000314011"/>
    </source>
</evidence>
<dbReference type="Pfam" id="PF05845">
    <property type="entry name" value="PhnH"/>
    <property type="match status" value="1"/>
</dbReference>
<dbReference type="GO" id="GO:0019634">
    <property type="term" value="P:organic phosphonate metabolic process"/>
    <property type="evidence" value="ECO:0007669"/>
    <property type="project" value="InterPro"/>
</dbReference>
<dbReference type="NCBIfam" id="TIGR03292">
    <property type="entry name" value="PhnH_redo"/>
    <property type="match status" value="1"/>
</dbReference>
<dbReference type="GO" id="GO:0016829">
    <property type="term" value="F:lyase activity"/>
    <property type="evidence" value="ECO:0007669"/>
    <property type="project" value="UniProtKB-KW"/>
</dbReference>
<proteinExistence type="predicted"/>
<accession>A0A5C5GHU1</accession>
<name>A0A5C5GHU1_9RHOB</name>
<keyword evidence="1" id="KW-0456">Lyase</keyword>
<dbReference type="SUPFAM" id="SSF159709">
    <property type="entry name" value="PhnH-like"/>
    <property type="match status" value="1"/>
</dbReference>
<dbReference type="PIRSF" id="PIRSF020680">
    <property type="entry name" value="PhnH"/>
    <property type="match status" value="1"/>
</dbReference>
<dbReference type="Proteomes" id="UP000314011">
    <property type="component" value="Unassembled WGS sequence"/>
</dbReference>
<keyword evidence="2" id="KW-1185">Reference proteome</keyword>
<evidence type="ECO:0000313" key="1">
    <source>
        <dbReference type="EMBL" id="TNY33016.1"/>
    </source>
</evidence>
<reference evidence="1 2" key="1">
    <citation type="submission" date="2019-06" db="EMBL/GenBank/DDBJ databases">
        <title>Genome of new Rhodobacteraceae sp. SM1903.</title>
        <authorList>
            <person name="Ren X."/>
        </authorList>
    </citation>
    <scope>NUCLEOTIDE SEQUENCE [LARGE SCALE GENOMIC DNA]</scope>
    <source>
        <strain evidence="1 2">SM1903</strain>
    </source>
</reference>
<gene>
    <name evidence="1" type="primary">phnH</name>
    <name evidence="1" type="ORF">FHY64_06990</name>
</gene>
<organism evidence="1 2">
    <name type="scientific">Pelagovum pacificum</name>
    <dbReference type="NCBI Taxonomy" id="2588711"/>
    <lineage>
        <taxon>Bacteria</taxon>
        <taxon>Pseudomonadati</taxon>
        <taxon>Pseudomonadota</taxon>
        <taxon>Alphaproteobacteria</taxon>
        <taxon>Rhodobacterales</taxon>
        <taxon>Paracoccaceae</taxon>
        <taxon>Pelagovum</taxon>
    </lineage>
</organism>
<comment type="caution">
    <text evidence="1">The sequence shown here is derived from an EMBL/GenBank/DDBJ whole genome shotgun (WGS) entry which is preliminary data.</text>
</comment>
<dbReference type="EMBL" id="VFFF01000001">
    <property type="protein sequence ID" value="TNY33016.1"/>
    <property type="molecule type" value="Genomic_DNA"/>
</dbReference>